<dbReference type="EMBL" id="CAQQ02122824">
    <property type="status" value="NOT_ANNOTATED_CDS"/>
    <property type="molecule type" value="Genomic_DNA"/>
</dbReference>
<proteinExistence type="predicted"/>
<dbReference type="Pfam" id="PF00702">
    <property type="entry name" value="Hydrolase"/>
    <property type="match status" value="1"/>
</dbReference>
<dbReference type="EMBL" id="CAQQ02122826">
    <property type="status" value="NOT_ANNOTATED_CDS"/>
    <property type="molecule type" value="Genomic_DNA"/>
</dbReference>
<dbReference type="InterPro" id="IPR023198">
    <property type="entry name" value="PGP-like_dom2"/>
</dbReference>
<reference evidence="1" key="2">
    <citation type="submission" date="2015-06" db="UniProtKB">
        <authorList>
            <consortium name="EnsemblMetazoa"/>
        </authorList>
    </citation>
    <scope>IDENTIFICATION</scope>
</reference>
<dbReference type="SUPFAM" id="SSF56784">
    <property type="entry name" value="HAD-like"/>
    <property type="match status" value="1"/>
</dbReference>
<accession>T1GL88</accession>
<dbReference type="EnsemblMetazoa" id="MESCA004283-RA">
    <property type="protein sequence ID" value="MESCA004283-PA"/>
    <property type="gene ID" value="MESCA004283"/>
</dbReference>
<dbReference type="OMA" id="FHHMVMG"/>
<dbReference type="EMBL" id="CAQQ02122825">
    <property type="status" value="NOT_ANNOTATED_CDS"/>
    <property type="molecule type" value="Genomic_DNA"/>
</dbReference>
<dbReference type="Proteomes" id="UP000015102">
    <property type="component" value="Unassembled WGS sequence"/>
</dbReference>
<protein>
    <recommendedName>
        <fullName evidence="3">Pseudouridine-5'-phosphatase</fullName>
    </recommendedName>
</protein>
<dbReference type="HOGENOM" id="CLU_045011_13_0_1"/>
<dbReference type="PANTHER" id="PTHR18901">
    <property type="entry name" value="2-DEOXYGLUCOSE-6-PHOSPHATE PHOSPHATASE 2"/>
    <property type="match status" value="1"/>
</dbReference>
<dbReference type="FunFam" id="3.40.50.1000:FF:000055">
    <property type="entry name" value="Haloacid dehalogenase-like hydrolase family protein"/>
    <property type="match status" value="1"/>
</dbReference>
<evidence type="ECO:0000313" key="1">
    <source>
        <dbReference type="EnsemblMetazoa" id="MESCA004283-PA"/>
    </source>
</evidence>
<keyword evidence="2" id="KW-1185">Reference proteome</keyword>
<dbReference type="GO" id="GO:0016791">
    <property type="term" value="F:phosphatase activity"/>
    <property type="evidence" value="ECO:0007669"/>
    <property type="project" value="TreeGrafter"/>
</dbReference>
<dbReference type="Gene3D" id="1.10.150.240">
    <property type="entry name" value="Putative phosphatase, domain 2"/>
    <property type="match status" value="1"/>
</dbReference>
<dbReference type="Gene3D" id="3.40.50.1000">
    <property type="entry name" value="HAD superfamily/HAD-like"/>
    <property type="match status" value="1"/>
</dbReference>
<reference evidence="2" key="1">
    <citation type="submission" date="2013-02" db="EMBL/GenBank/DDBJ databases">
        <authorList>
            <person name="Hughes D."/>
        </authorList>
    </citation>
    <scope>NUCLEOTIDE SEQUENCE</scope>
    <source>
        <strain>Durham</strain>
        <strain evidence="2">NC isolate 2 -- Noor lab</strain>
    </source>
</reference>
<name>T1GL88_MEGSC</name>
<dbReference type="PANTHER" id="PTHR18901:SF38">
    <property type="entry name" value="PSEUDOURIDINE-5'-PHOSPHATASE"/>
    <property type="match status" value="1"/>
</dbReference>
<dbReference type="AlphaFoldDB" id="T1GL88"/>
<evidence type="ECO:0000313" key="2">
    <source>
        <dbReference type="Proteomes" id="UP000015102"/>
    </source>
</evidence>
<dbReference type="InterPro" id="IPR023214">
    <property type="entry name" value="HAD_sf"/>
</dbReference>
<dbReference type="STRING" id="36166.T1GL88"/>
<organism evidence="1 2">
    <name type="scientific">Megaselia scalaris</name>
    <name type="common">Humpbacked fly</name>
    <name type="synonym">Phora scalaris</name>
    <dbReference type="NCBI Taxonomy" id="36166"/>
    <lineage>
        <taxon>Eukaryota</taxon>
        <taxon>Metazoa</taxon>
        <taxon>Ecdysozoa</taxon>
        <taxon>Arthropoda</taxon>
        <taxon>Hexapoda</taxon>
        <taxon>Insecta</taxon>
        <taxon>Pterygota</taxon>
        <taxon>Neoptera</taxon>
        <taxon>Endopterygota</taxon>
        <taxon>Diptera</taxon>
        <taxon>Brachycera</taxon>
        <taxon>Muscomorpha</taxon>
        <taxon>Platypezoidea</taxon>
        <taxon>Phoridae</taxon>
        <taxon>Megaseliini</taxon>
        <taxon>Megaselia</taxon>
    </lineage>
</organism>
<evidence type="ECO:0008006" key="3">
    <source>
        <dbReference type="Google" id="ProtNLM"/>
    </source>
</evidence>
<dbReference type="InterPro" id="IPR036412">
    <property type="entry name" value="HAD-like_sf"/>
</dbReference>
<sequence>MENCDLNYANSEQIYDQIDKELVEQFNVSFTDEVRFKIKGLTDQKSAAVIVNELKLPISVDEYVRESHRKCRQLLGDTDLMPGAEKLLRHLEKHNIPMAVATSSPRDMVAIKTKKHQEIFKVFHHIVCGSGDPEVKDGKPCPDIFLVAAKRFDESPNPGKSAKRFDVSPTPEKCLVFEDAPNGVTAANSAGMQNILVPDPHVPKAQTLHATIVLRSLEDFKPESFGLPAFD</sequence>